<feature type="compositionally biased region" description="Low complexity" evidence="11">
    <location>
        <begin position="416"/>
        <end position="434"/>
    </location>
</feature>
<dbReference type="PANTHER" id="PTHR45727:SF2">
    <property type="entry name" value="NPC INTRACELLULAR CHOLESTEROL TRANSPORTER 1"/>
    <property type="match status" value="1"/>
</dbReference>
<dbReference type="InterPro" id="IPR053958">
    <property type="entry name" value="HMGCR/SNAP/NPC1-like_SSD"/>
</dbReference>
<organism evidence="15 16">
    <name type="scientific">Leucosporidium creatinivorum</name>
    <dbReference type="NCBI Taxonomy" id="106004"/>
    <lineage>
        <taxon>Eukaryota</taxon>
        <taxon>Fungi</taxon>
        <taxon>Dikarya</taxon>
        <taxon>Basidiomycota</taxon>
        <taxon>Pucciniomycotina</taxon>
        <taxon>Microbotryomycetes</taxon>
        <taxon>Leucosporidiales</taxon>
        <taxon>Leucosporidium</taxon>
    </lineage>
</organism>
<evidence type="ECO:0000313" key="15">
    <source>
        <dbReference type="EMBL" id="ORY85410.1"/>
    </source>
</evidence>
<protein>
    <submittedName>
        <fullName evidence="15">Sterol-sensing domain of SREBP cleavage-activation-domain-containing protein</fullName>
    </submittedName>
</protein>
<reference evidence="15 16" key="1">
    <citation type="submission" date="2016-07" db="EMBL/GenBank/DDBJ databases">
        <title>Pervasive Adenine N6-methylation of Active Genes in Fungi.</title>
        <authorList>
            <consortium name="DOE Joint Genome Institute"/>
            <person name="Mondo S.J."/>
            <person name="Dannebaum R.O."/>
            <person name="Kuo R.C."/>
            <person name="Labutti K."/>
            <person name="Haridas S."/>
            <person name="Kuo A."/>
            <person name="Salamov A."/>
            <person name="Ahrendt S.R."/>
            <person name="Lipzen A."/>
            <person name="Sullivan W."/>
            <person name="Andreopoulos W.B."/>
            <person name="Clum A."/>
            <person name="Lindquist E."/>
            <person name="Daum C."/>
            <person name="Ramamoorthy G.K."/>
            <person name="Gryganskyi A."/>
            <person name="Culley D."/>
            <person name="Magnuson J.K."/>
            <person name="James T.Y."/>
            <person name="O'Malley M.A."/>
            <person name="Stajich J.E."/>
            <person name="Spatafora J.W."/>
            <person name="Visel A."/>
            <person name="Grigoriev I.V."/>
        </authorList>
    </citation>
    <scope>NUCLEOTIDE SEQUENCE [LARGE SCALE GENOMIC DNA]</scope>
    <source>
        <strain evidence="15 16">62-1032</strain>
    </source>
</reference>
<feature type="transmembrane region" description="Helical" evidence="12">
    <location>
        <begin position="1417"/>
        <end position="1439"/>
    </location>
</feature>
<feature type="transmembrane region" description="Helical" evidence="12">
    <location>
        <begin position="1291"/>
        <end position="1307"/>
    </location>
</feature>
<evidence type="ECO:0000256" key="3">
    <source>
        <dbReference type="ARBA" id="ARBA00022448"/>
    </source>
</evidence>
<dbReference type="SUPFAM" id="SSF82866">
    <property type="entry name" value="Multidrug efflux transporter AcrB transmembrane domain"/>
    <property type="match status" value="2"/>
</dbReference>
<feature type="chain" id="PRO_5012192343" evidence="13">
    <location>
        <begin position="21"/>
        <end position="1518"/>
    </location>
</feature>
<evidence type="ECO:0000256" key="13">
    <source>
        <dbReference type="SAM" id="SignalP"/>
    </source>
</evidence>
<evidence type="ECO:0000256" key="10">
    <source>
        <dbReference type="ARBA" id="ARBA00023180"/>
    </source>
</evidence>
<evidence type="ECO:0000313" key="16">
    <source>
        <dbReference type="Proteomes" id="UP000193467"/>
    </source>
</evidence>
<evidence type="ECO:0000256" key="11">
    <source>
        <dbReference type="SAM" id="MobiDB-lite"/>
    </source>
</evidence>
<name>A0A1Y2FN25_9BASI</name>
<keyword evidence="16" id="KW-1185">Reference proteome</keyword>
<proteinExistence type="inferred from homology"/>
<evidence type="ECO:0000256" key="7">
    <source>
        <dbReference type="ARBA" id="ARBA00023055"/>
    </source>
</evidence>
<evidence type="ECO:0000256" key="9">
    <source>
        <dbReference type="ARBA" id="ARBA00023157"/>
    </source>
</evidence>
<evidence type="ECO:0000256" key="12">
    <source>
        <dbReference type="SAM" id="Phobius"/>
    </source>
</evidence>
<feature type="transmembrane region" description="Helical" evidence="12">
    <location>
        <begin position="1339"/>
        <end position="1359"/>
    </location>
</feature>
<feature type="transmembrane region" description="Helical" evidence="12">
    <location>
        <begin position="785"/>
        <end position="805"/>
    </location>
</feature>
<evidence type="ECO:0000256" key="4">
    <source>
        <dbReference type="ARBA" id="ARBA00022692"/>
    </source>
</evidence>
<keyword evidence="3" id="KW-0813">Transport</keyword>
<feature type="transmembrane region" description="Helical" evidence="12">
    <location>
        <begin position="1314"/>
        <end position="1333"/>
    </location>
</feature>
<feature type="domain" description="SSD" evidence="14">
    <location>
        <begin position="832"/>
        <end position="996"/>
    </location>
</feature>
<keyword evidence="5 13" id="KW-0732">Signal</keyword>
<dbReference type="FunFam" id="1.20.1640.10:FF:000029">
    <property type="entry name" value="Putative Patched sphingolipid transporter"/>
    <property type="match status" value="1"/>
</dbReference>
<feature type="transmembrane region" description="Helical" evidence="12">
    <location>
        <begin position="1050"/>
        <end position="1067"/>
    </location>
</feature>
<sequence>MLPRLLHLALWALLPAMVVASTTPPANSQFKREAGRCAMRDSCGRKSTFGGELPCPDNDLAQPNEDATFLATLADICGEDFPTTTCCTMGQLEVLSASLQQAEPLIATCPACRSNFRHFYCSFTCSPDQSLFLSVTETQRLSNGKDAVKAVEMDVAPSFGEGFFNSCKDVKFGATNGYAMDLLGGGAKSYLPFLRYMGQERALGSPFQINFPSPSFFASTLATELDEQHPFPPPSTNTTFGVPFADKPLSCADTGLNARCACPDCPSVCAVLPPIESPEERYKHRCKVGKMSCFAFSLTILYAVTLVACTVLLAVSELWARRGGVAAGVKDEENGWTRLRNRLSFAGVGGRWSRSPSASGYDQLPLEDPLAGEFDESPTVIGGRRGQRGGGGGSGRNSLVGATSTAGAQDGEDLASQRTTNSSSNHNSLSSRRQLGQGASLLAPSPSEPSPFLQPRTYPLNTALSNIFYRLGLFCARSPWLTLALGCVVCGVVNLGWGRFEVEKDPVRLWVAKGSPAERAKATFEEGFGSFYRTEQIFLSVAPTSPHVSTLDLDLNSDLTVTRAPWTAVDAPVLNFPRLQFLARTEAQIRALTSSPSNLTLSSVCFSPATDPAPPTDSTGCVVQSLMGYFGDSLDGVTEDTWADQLNQCATTPAACLPSFGQPLNVKLVLGGVPTPDQEGDLLQADQARAIVITYVVRNSLDKDEVARAEEWEAELQKFLHELARPGGEAQELGLQVAFSTGLSLEEELSASTNTDVPIVVLSYIFMFLYVAINLGSSGSGLAKALGRGLFLLGASLVQLVRMIPLPRRAGGRARSNSLNSLAGSTSGMGAYFKRQVLVDSKFLLGLWGIIIVLLSVSTSVALCSAMGVKVTLVIAEVIPFLVLAIGVDNVFILSHELDQQNARAYATAARHGPLFGEDQQEDDPEGLPPAEERVARALGRMGPSILLSASCEIVAFGLGAMVGMPAVRNFAIYAAGAVLVNALLQVTIFVSAMAIDLRRIESNRIDCFPCFKLSQTASLDLGATVTEGWIARFIRQIFAPTILLKPIKYLIMALFSGLFVLSWIGARHIELGLDQRLALPSSSYLVDYFNAVDSFLDVGPPVYFVTRDINFTALQDVKRVCGRFSTCNDFSLANVLEAERKRPESSFVAEPPAVWIDDFFQWLNPLLEDCCRVKKRNPSEFCTPEDSDFACRPCFEDRDPAWSITLDGLPEGQEFMSLLDHWLESPTDESCPLGGKAGYSSALTVDDSSVKMSHFRTFHTPLKTQSDFIEAYAAASRIAADLSKRTGGEVFPYSLFYVFFASYGNLWSTTREVLVFALFAVFLVTSILLGSFRTGAVVVLTVFLTVTNVMGVMGVWRISLNPISLVNLVISVGIAVEFCSHIARAFMGASGGGLPYDHPAGERDRDERAWQALVDVGSSVVSGITVTKLIGISVLALTRSKLLETYFFRMWLALIISGALHGLVFLPVALSLFGGQGYALTADDGDGSWISSAVGSRYEHENRGFLAEDDDDDSDEY</sequence>
<accession>A0A1Y2FN25</accession>
<keyword evidence="8 12" id="KW-0472">Membrane</keyword>
<dbReference type="InterPro" id="IPR032190">
    <property type="entry name" value="NPC1_N"/>
</dbReference>
<feature type="region of interest" description="Disordered" evidence="11">
    <location>
        <begin position="348"/>
        <end position="434"/>
    </location>
</feature>
<feature type="transmembrane region" description="Helical" evidence="12">
    <location>
        <begin position="874"/>
        <end position="894"/>
    </location>
</feature>
<feature type="transmembrane region" description="Helical" evidence="12">
    <location>
        <begin position="1451"/>
        <end position="1474"/>
    </location>
</feature>
<comment type="caution">
    <text evidence="15">The sequence shown here is derived from an EMBL/GenBank/DDBJ whole genome shotgun (WGS) entry which is preliminary data.</text>
</comment>
<keyword evidence="9" id="KW-1015">Disulfide bond</keyword>
<dbReference type="Pfam" id="PF22314">
    <property type="entry name" value="NPC1_MLD"/>
    <property type="match status" value="1"/>
</dbReference>
<feature type="signal peptide" evidence="13">
    <location>
        <begin position="1"/>
        <end position="20"/>
    </location>
</feature>
<dbReference type="Pfam" id="PF16414">
    <property type="entry name" value="NPC1_N"/>
    <property type="match status" value="1"/>
</dbReference>
<feature type="transmembrane region" description="Helical" evidence="12">
    <location>
        <begin position="757"/>
        <end position="773"/>
    </location>
</feature>
<keyword evidence="6 12" id="KW-1133">Transmembrane helix</keyword>
<dbReference type="GO" id="GO:0032934">
    <property type="term" value="F:sterol binding"/>
    <property type="evidence" value="ECO:0007669"/>
    <property type="project" value="TreeGrafter"/>
</dbReference>
<comment type="similarity">
    <text evidence="2">Belongs to the patched family.</text>
</comment>
<feature type="transmembrane region" description="Helical" evidence="12">
    <location>
        <begin position="843"/>
        <end position="868"/>
    </location>
</feature>
<keyword evidence="10" id="KW-0325">Glycoprotein</keyword>
<dbReference type="EMBL" id="MCGR01000016">
    <property type="protein sequence ID" value="ORY85410.1"/>
    <property type="molecule type" value="Genomic_DNA"/>
</dbReference>
<evidence type="ECO:0000256" key="1">
    <source>
        <dbReference type="ARBA" id="ARBA00004141"/>
    </source>
</evidence>
<dbReference type="InterPro" id="IPR000731">
    <property type="entry name" value="SSD"/>
</dbReference>
<feature type="transmembrane region" description="Helical" evidence="12">
    <location>
        <begin position="971"/>
        <end position="996"/>
    </location>
</feature>
<feature type="transmembrane region" description="Helical" evidence="12">
    <location>
        <begin position="946"/>
        <end position="965"/>
    </location>
</feature>
<evidence type="ECO:0000259" key="14">
    <source>
        <dbReference type="PROSITE" id="PS50156"/>
    </source>
</evidence>
<dbReference type="STRING" id="106004.A0A1Y2FN25"/>
<dbReference type="OrthoDB" id="6510177at2759"/>
<evidence type="ECO:0000256" key="6">
    <source>
        <dbReference type="ARBA" id="ARBA00022989"/>
    </source>
</evidence>
<dbReference type="GO" id="GO:0016020">
    <property type="term" value="C:membrane"/>
    <property type="evidence" value="ECO:0007669"/>
    <property type="project" value="UniProtKB-SubCell"/>
</dbReference>
<dbReference type="InParanoid" id="A0A1Y2FN25"/>
<dbReference type="PANTHER" id="PTHR45727">
    <property type="entry name" value="NPC INTRACELLULAR CHOLESTEROL TRANSPORTER 1"/>
    <property type="match status" value="1"/>
</dbReference>
<evidence type="ECO:0000256" key="5">
    <source>
        <dbReference type="ARBA" id="ARBA00022729"/>
    </source>
</evidence>
<dbReference type="GO" id="GO:0015918">
    <property type="term" value="P:sterol transport"/>
    <property type="evidence" value="ECO:0007669"/>
    <property type="project" value="TreeGrafter"/>
</dbReference>
<feature type="transmembrane region" description="Helical" evidence="12">
    <location>
        <begin position="1366"/>
        <end position="1388"/>
    </location>
</feature>
<dbReference type="Proteomes" id="UP000193467">
    <property type="component" value="Unassembled WGS sequence"/>
</dbReference>
<dbReference type="InterPro" id="IPR053956">
    <property type="entry name" value="NPC1_MLD"/>
</dbReference>
<keyword evidence="7" id="KW-0445">Lipid transport</keyword>
<comment type="subcellular location">
    <subcellularLocation>
        <location evidence="1">Membrane</location>
        <topology evidence="1">Multi-pass membrane protein</topology>
    </subcellularLocation>
</comment>
<gene>
    <name evidence="15" type="ORF">BCR35DRAFT_302899</name>
</gene>
<dbReference type="Gene3D" id="1.20.1640.10">
    <property type="entry name" value="Multidrug efflux transporter AcrB transmembrane domain"/>
    <property type="match status" value="2"/>
</dbReference>
<dbReference type="PROSITE" id="PS50156">
    <property type="entry name" value="SSD"/>
    <property type="match status" value="1"/>
</dbReference>
<evidence type="ECO:0000256" key="8">
    <source>
        <dbReference type="ARBA" id="ARBA00023136"/>
    </source>
</evidence>
<dbReference type="Pfam" id="PF12349">
    <property type="entry name" value="Sterol-sensing"/>
    <property type="match status" value="1"/>
</dbReference>
<evidence type="ECO:0000256" key="2">
    <source>
        <dbReference type="ARBA" id="ARBA00005585"/>
    </source>
</evidence>
<feature type="transmembrane region" description="Helical" evidence="12">
    <location>
        <begin position="294"/>
        <end position="315"/>
    </location>
</feature>
<keyword evidence="4 12" id="KW-0812">Transmembrane</keyword>